<proteinExistence type="inferred from homology"/>
<keyword evidence="7" id="KW-1185">Reference proteome</keyword>
<evidence type="ECO:0000256" key="2">
    <source>
        <dbReference type="ARBA" id="ARBA00006171"/>
    </source>
</evidence>
<dbReference type="SFLD" id="SFLDG01129">
    <property type="entry name" value="C1.5:_HAD__Beta-PGM__Phosphata"/>
    <property type="match status" value="1"/>
</dbReference>
<gene>
    <name evidence="6" type="ORF">GFD22_08730</name>
</gene>
<dbReference type="NCBIfam" id="TIGR01509">
    <property type="entry name" value="HAD-SF-IA-v3"/>
    <property type="match status" value="1"/>
</dbReference>
<dbReference type="NCBIfam" id="TIGR01549">
    <property type="entry name" value="HAD-SF-IA-v1"/>
    <property type="match status" value="1"/>
</dbReference>
<dbReference type="SFLD" id="SFLDS00003">
    <property type="entry name" value="Haloacid_Dehalogenase"/>
    <property type="match status" value="1"/>
</dbReference>
<dbReference type="Pfam" id="PF00702">
    <property type="entry name" value="Hydrolase"/>
    <property type="match status" value="1"/>
</dbReference>
<reference evidence="6 7" key="1">
    <citation type="submission" date="2019-10" db="EMBL/GenBank/DDBJ databases">
        <title>Bifidobacterium from non-human primates.</title>
        <authorList>
            <person name="Modesto M."/>
        </authorList>
    </citation>
    <scope>NUCLEOTIDE SEQUENCE [LARGE SCALE GENOMIC DNA]</scope>
    <source>
        <strain evidence="6 7">TREC</strain>
    </source>
</reference>
<dbReference type="RefSeq" id="WP_152350413.1">
    <property type="nucleotide sequence ID" value="NZ_WBSN01000008.1"/>
</dbReference>
<keyword evidence="6" id="KW-0378">Hydrolase</keyword>
<name>A0A7K3TIW6_9BIFI</name>
<accession>A0A7K3TIW6</accession>
<dbReference type="InterPro" id="IPR023214">
    <property type="entry name" value="HAD_sf"/>
</dbReference>
<dbReference type="Proteomes" id="UP000469763">
    <property type="component" value="Unassembled WGS sequence"/>
</dbReference>
<evidence type="ECO:0000256" key="3">
    <source>
        <dbReference type="ARBA" id="ARBA00022723"/>
    </source>
</evidence>
<evidence type="ECO:0000313" key="6">
    <source>
        <dbReference type="EMBL" id="NEG79047.1"/>
    </source>
</evidence>
<evidence type="ECO:0000313" key="7">
    <source>
        <dbReference type="Proteomes" id="UP000469763"/>
    </source>
</evidence>
<evidence type="ECO:0000256" key="1">
    <source>
        <dbReference type="ARBA" id="ARBA00001946"/>
    </source>
</evidence>
<dbReference type="GO" id="GO:0046872">
    <property type="term" value="F:metal ion binding"/>
    <property type="evidence" value="ECO:0007669"/>
    <property type="project" value="UniProtKB-KW"/>
</dbReference>
<keyword evidence="4" id="KW-0460">Magnesium</keyword>
<dbReference type="Gene3D" id="3.40.50.1000">
    <property type="entry name" value="HAD superfamily/HAD-like"/>
    <property type="match status" value="1"/>
</dbReference>
<dbReference type="InterPro" id="IPR023198">
    <property type="entry name" value="PGP-like_dom2"/>
</dbReference>
<organism evidence="6 7">
    <name type="scientific">Bifidobacterium avesanii</name>
    <dbReference type="NCBI Taxonomy" id="1798157"/>
    <lineage>
        <taxon>Bacteria</taxon>
        <taxon>Bacillati</taxon>
        <taxon>Actinomycetota</taxon>
        <taxon>Actinomycetes</taxon>
        <taxon>Bifidobacteriales</taxon>
        <taxon>Bifidobacteriaceae</taxon>
        <taxon>Bifidobacterium</taxon>
    </lineage>
</organism>
<dbReference type="EMBL" id="WHZY01000015">
    <property type="protein sequence ID" value="NEG79047.1"/>
    <property type="molecule type" value="Genomic_DNA"/>
</dbReference>
<evidence type="ECO:0000256" key="4">
    <source>
        <dbReference type="ARBA" id="ARBA00022842"/>
    </source>
</evidence>
<dbReference type="GO" id="GO:0016787">
    <property type="term" value="F:hydrolase activity"/>
    <property type="evidence" value="ECO:0007669"/>
    <property type="project" value="UniProtKB-KW"/>
</dbReference>
<dbReference type="SUPFAM" id="SSF56784">
    <property type="entry name" value="HAD-like"/>
    <property type="match status" value="1"/>
</dbReference>
<evidence type="ECO:0000256" key="5">
    <source>
        <dbReference type="ARBA" id="ARBA00023277"/>
    </source>
</evidence>
<keyword evidence="3" id="KW-0479">Metal-binding</keyword>
<dbReference type="AlphaFoldDB" id="A0A7K3TIW6"/>
<dbReference type="InterPro" id="IPR051600">
    <property type="entry name" value="Beta-PGM-like"/>
</dbReference>
<dbReference type="Gene3D" id="1.10.150.240">
    <property type="entry name" value="Putative phosphatase, domain 2"/>
    <property type="match status" value="1"/>
</dbReference>
<dbReference type="InterPro" id="IPR036412">
    <property type="entry name" value="HAD-like_sf"/>
</dbReference>
<comment type="cofactor">
    <cofactor evidence="1">
        <name>Mg(2+)</name>
        <dbReference type="ChEBI" id="CHEBI:18420"/>
    </cofactor>
</comment>
<protein>
    <submittedName>
        <fullName evidence="6">HAD-IA family hydrolase</fullName>
    </submittedName>
</protein>
<comment type="caution">
    <text evidence="6">The sequence shown here is derived from an EMBL/GenBank/DDBJ whole genome shotgun (WGS) entry which is preliminary data.</text>
</comment>
<dbReference type="PANTHER" id="PTHR46193">
    <property type="entry name" value="6-PHOSPHOGLUCONATE PHOSPHATASE"/>
    <property type="match status" value="1"/>
</dbReference>
<dbReference type="OrthoDB" id="9797743at2"/>
<dbReference type="PANTHER" id="PTHR46193:SF18">
    <property type="entry name" value="HEXITOL PHOSPHATASE B"/>
    <property type="match status" value="1"/>
</dbReference>
<dbReference type="CDD" id="cd07505">
    <property type="entry name" value="HAD_BPGM-like"/>
    <property type="match status" value="1"/>
</dbReference>
<sequence length="229" mass="24430">MELRAVFWDLDGTLIDSEPLWHQAEISIATNNGGTWNEELGWKMSGTPVPKVARMLVEAGTQLSEEEIGRQMIEYVKEREFAGLPWIPGALELVRALADAGVPNVLVTASPRMMAENVLRQAGEGTFAAYVCGDDNTAKKPSPEPYQAAARKIGIDPADADAMAHCVALEDSGVGLQAGAASGATTIALTGYTRTDATGGPQFDAIHDYDGVTPATLEAFVERRLASLR</sequence>
<keyword evidence="5" id="KW-0119">Carbohydrate metabolism</keyword>
<dbReference type="InterPro" id="IPR006439">
    <property type="entry name" value="HAD-SF_hydro_IA"/>
</dbReference>
<comment type="similarity">
    <text evidence="2">Belongs to the HAD-like hydrolase superfamily. CbbY/CbbZ/Gph/YieH family.</text>
</comment>